<feature type="compositionally biased region" description="Acidic residues" evidence="2">
    <location>
        <begin position="84"/>
        <end position="124"/>
    </location>
</feature>
<dbReference type="Gramene" id="rna2479">
    <property type="protein sequence ID" value="RHN78823.1"/>
    <property type="gene ID" value="gene2479"/>
</dbReference>
<dbReference type="EMBL" id="PSQE01000001">
    <property type="protein sequence ID" value="RHN78823.1"/>
    <property type="molecule type" value="Genomic_DNA"/>
</dbReference>
<comment type="caution">
    <text evidence="4">The sequence shown here is derived from an EMBL/GenBank/DDBJ whole genome shotgun (WGS) entry which is preliminary data.</text>
</comment>
<dbReference type="AlphaFoldDB" id="A0A396JRA7"/>
<dbReference type="Gene3D" id="1.20.1280.50">
    <property type="match status" value="1"/>
</dbReference>
<feature type="domain" description="F-box" evidence="3">
    <location>
        <begin position="3"/>
        <end position="54"/>
    </location>
</feature>
<name>A0A396JRA7_MEDTR</name>
<evidence type="ECO:0000256" key="2">
    <source>
        <dbReference type="SAM" id="MobiDB-lite"/>
    </source>
</evidence>
<feature type="region of interest" description="Disordered" evidence="2">
    <location>
        <begin position="81"/>
        <end position="125"/>
    </location>
</feature>
<accession>A0A396JRA7</accession>
<feature type="coiled-coil region" evidence="1">
    <location>
        <begin position="126"/>
        <end position="153"/>
    </location>
</feature>
<dbReference type="Pfam" id="PF12937">
    <property type="entry name" value="F-box-like"/>
    <property type="match status" value="1"/>
</dbReference>
<gene>
    <name evidence="4" type="ORF">MtrunA17_Chr1g0170131</name>
</gene>
<keyword evidence="1" id="KW-0175">Coiled coil</keyword>
<dbReference type="SUPFAM" id="SSF81383">
    <property type="entry name" value="F-box domain"/>
    <property type="match status" value="1"/>
</dbReference>
<sequence>MAKATAMSLPDEVMIEILSRVDSTNHLELRCVCKLWKLLVLDPLFMKNHLLTSITDLASICCKANEQFNALKSCIKEEEKEHNEEDLDVDINGEEDEDGDGANFDAEEEEEEDVDFDAEQEEEESKNNVLAELNKFMEKDNQLEKKVENLDNLDVQWMIINVAKFDNILTYIGYIKSFTLNFLESIKSLEDRMELKGNLESVKVEKQTMEDNLNCLKSFIMRTYLE</sequence>
<evidence type="ECO:0000313" key="5">
    <source>
        <dbReference type="Proteomes" id="UP000265566"/>
    </source>
</evidence>
<dbReference type="SMART" id="SM00256">
    <property type="entry name" value="FBOX"/>
    <property type="match status" value="1"/>
</dbReference>
<evidence type="ECO:0000313" key="4">
    <source>
        <dbReference type="EMBL" id="RHN78823.1"/>
    </source>
</evidence>
<protein>
    <submittedName>
        <fullName evidence="4">Putative F-box domain-containing protein</fullName>
    </submittedName>
</protein>
<evidence type="ECO:0000256" key="1">
    <source>
        <dbReference type="SAM" id="Coils"/>
    </source>
</evidence>
<reference evidence="5" key="1">
    <citation type="journal article" date="2018" name="Nat. Plants">
        <title>Whole-genome landscape of Medicago truncatula symbiotic genes.</title>
        <authorList>
            <person name="Pecrix Y."/>
            <person name="Staton S.E."/>
            <person name="Sallet E."/>
            <person name="Lelandais-Briere C."/>
            <person name="Moreau S."/>
            <person name="Carrere S."/>
            <person name="Blein T."/>
            <person name="Jardinaud M.F."/>
            <person name="Latrasse D."/>
            <person name="Zouine M."/>
            <person name="Zahm M."/>
            <person name="Kreplak J."/>
            <person name="Mayjonade B."/>
            <person name="Satge C."/>
            <person name="Perez M."/>
            <person name="Cauet S."/>
            <person name="Marande W."/>
            <person name="Chantry-Darmon C."/>
            <person name="Lopez-Roques C."/>
            <person name="Bouchez O."/>
            <person name="Berard A."/>
            <person name="Debelle F."/>
            <person name="Munos S."/>
            <person name="Bendahmane A."/>
            <person name="Berges H."/>
            <person name="Niebel A."/>
            <person name="Buitink J."/>
            <person name="Frugier F."/>
            <person name="Benhamed M."/>
            <person name="Crespi M."/>
            <person name="Gouzy J."/>
            <person name="Gamas P."/>
        </authorList>
    </citation>
    <scope>NUCLEOTIDE SEQUENCE [LARGE SCALE GENOMIC DNA]</scope>
    <source>
        <strain evidence="5">cv. Jemalong A17</strain>
    </source>
</reference>
<dbReference type="InterPro" id="IPR001810">
    <property type="entry name" value="F-box_dom"/>
</dbReference>
<dbReference type="PROSITE" id="PS50181">
    <property type="entry name" value="FBOX"/>
    <property type="match status" value="1"/>
</dbReference>
<dbReference type="Proteomes" id="UP000265566">
    <property type="component" value="Chromosome 1"/>
</dbReference>
<dbReference type="InterPro" id="IPR036047">
    <property type="entry name" value="F-box-like_dom_sf"/>
</dbReference>
<proteinExistence type="predicted"/>
<evidence type="ECO:0000259" key="3">
    <source>
        <dbReference type="PROSITE" id="PS50181"/>
    </source>
</evidence>
<organism evidence="4 5">
    <name type="scientific">Medicago truncatula</name>
    <name type="common">Barrel medic</name>
    <name type="synonym">Medicago tribuloides</name>
    <dbReference type="NCBI Taxonomy" id="3880"/>
    <lineage>
        <taxon>Eukaryota</taxon>
        <taxon>Viridiplantae</taxon>
        <taxon>Streptophyta</taxon>
        <taxon>Embryophyta</taxon>
        <taxon>Tracheophyta</taxon>
        <taxon>Spermatophyta</taxon>
        <taxon>Magnoliopsida</taxon>
        <taxon>eudicotyledons</taxon>
        <taxon>Gunneridae</taxon>
        <taxon>Pentapetalae</taxon>
        <taxon>rosids</taxon>
        <taxon>fabids</taxon>
        <taxon>Fabales</taxon>
        <taxon>Fabaceae</taxon>
        <taxon>Papilionoideae</taxon>
        <taxon>50 kb inversion clade</taxon>
        <taxon>NPAAA clade</taxon>
        <taxon>Hologalegina</taxon>
        <taxon>IRL clade</taxon>
        <taxon>Trifolieae</taxon>
        <taxon>Medicago</taxon>
    </lineage>
</organism>